<name>A0A553SND5_NIACI</name>
<dbReference type="GO" id="GO:0003700">
    <property type="term" value="F:DNA-binding transcription factor activity"/>
    <property type="evidence" value="ECO:0007669"/>
    <property type="project" value="InterPro"/>
</dbReference>
<dbReference type="Proteomes" id="UP000319837">
    <property type="component" value="Unassembled WGS sequence"/>
</dbReference>
<keyword evidence="4" id="KW-0804">Transcription</keyword>
<dbReference type="InterPro" id="IPR036388">
    <property type="entry name" value="WH-like_DNA-bd_sf"/>
</dbReference>
<feature type="domain" description="HTH lysR-type" evidence="5">
    <location>
        <begin position="1"/>
        <end position="58"/>
    </location>
</feature>
<dbReference type="SUPFAM" id="SSF46785">
    <property type="entry name" value="Winged helix' DNA-binding domain"/>
    <property type="match status" value="1"/>
</dbReference>
<evidence type="ECO:0000313" key="7">
    <source>
        <dbReference type="Proteomes" id="UP000319837"/>
    </source>
</evidence>
<accession>A0A553SND5</accession>
<dbReference type="AlphaFoldDB" id="A0A553SND5"/>
<dbReference type="CDD" id="cd05466">
    <property type="entry name" value="PBP2_LTTR_substrate"/>
    <property type="match status" value="1"/>
</dbReference>
<sequence length="285" mass="32559">MELRHLVTFKTIVEKNGFNKAAEHLGYAQSSITTHIKELEKVLESPLFDRLGKKVILTQFGQQFLPYATQIIELYNQALSIDKEPQGELTIGISESLTICRIPVILLEFKQKYPKVSLHVKSLENYDVAKSLQSGDIDLALVLEKENWKQEELYIEELVREKMMFISPISKSNNGINTALYSDLKCSYKSVFDEYILLNKLVIKDSLEFQSIEAIKHCVKTGLGVSLVPFFSVKEELKSSIFTGEEVSEGQSSLATYLTYHRDKWLSPSITSMIRLVQKHALTWE</sequence>
<dbReference type="SUPFAM" id="SSF53850">
    <property type="entry name" value="Periplasmic binding protein-like II"/>
    <property type="match status" value="1"/>
</dbReference>
<dbReference type="Gene3D" id="3.40.190.10">
    <property type="entry name" value="Periplasmic binding protein-like II"/>
    <property type="match status" value="1"/>
</dbReference>
<dbReference type="PROSITE" id="PS50931">
    <property type="entry name" value="HTH_LYSR"/>
    <property type="match status" value="1"/>
</dbReference>
<comment type="similarity">
    <text evidence="1">Belongs to the LysR transcriptional regulatory family.</text>
</comment>
<dbReference type="Gene3D" id="1.10.10.10">
    <property type="entry name" value="Winged helix-like DNA-binding domain superfamily/Winged helix DNA-binding domain"/>
    <property type="match status" value="1"/>
</dbReference>
<dbReference type="PANTHER" id="PTHR30126">
    <property type="entry name" value="HTH-TYPE TRANSCRIPTIONAL REGULATOR"/>
    <property type="match status" value="1"/>
</dbReference>
<dbReference type="FunFam" id="1.10.10.10:FF:000001">
    <property type="entry name" value="LysR family transcriptional regulator"/>
    <property type="match status" value="1"/>
</dbReference>
<reference evidence="7" key="1">
    <citation type="submission" date="2018-10" db="EMBL/GenBank/DDBJ databases">
        <title>FDA dAtabase for Regulatory Grade micrObial Sequences (FDA-ARGOS): Supporting development and validation of Infectious Disease Dx tests.</title>
        <authorList>
            <person name="Minogue T."/>
            <person name="Wolcott M."/>
            <person name="Wasieloski L."/>
            <person name="Aguilar W."/>
            <person name="Moore D."/>
            <person name="Tallon L."/>
            <person name="Sadzewicz L."/>
            <person name="Sengamalay N."/>
            <person name="Ott S."/>
            <person name="Godinez A."/>
            <person name="Nagaraj S."/>
            <person name="Vavikolanu K."/>
            <person name="Vyas G."/>
            <person name="Nadendla S."/>
            <person name="George J."/>
            <person name="Sichtig H."/>
        </authorList>
    </citation>
    <scope>NUCLEOTIDE SEQUENCE [LARGE SCALE GENOMIC DNA]</scope>
    <source>
        <strain evidence="7">FDAARGOS_343</strain>
    </source>
</reference>
<dbReference type="PRINTS" id="PR00039">
    <property type="entry name" value="HTHLYSR"/>
</dbReference>
<evidence type="ECO:0000256" key="3">
    <source>
        <dbReference type="ARBA" id="ARBA00023125"/>
    </source>
</evidence>
<dbReference type="Pfam" id="PF03466">
    <property type="entry name" value="LysR_substrate"/>
    <property type="match status" value="1"/>
</dbReference>
<dbReference type="InterPro" id="IPR036390">
    <property type="entry name" value="WH_DNA-bd_sf"/>
</dbReference>
<comment type="caution">
    <text evidence="6">The sequence shown here is derived from an EMBL/GenBank/DDBJ whole genome shotgun (WGS) entry which is preliminary data.</text>
</comment>
<evidence type="ECO:0000313" key="6">
    <source>
        <dbReference type="EMBL" id="TRZ38503.1"/>
    </source>
</evidence>
<dbReference type="EMBL" id="RIBP01000004">
    <property type="protein sequence ID" value="TRZ38503.1"/>
    <property type="molecule type" value="Genomic_DNA"/>
</dbReference>
<gene>
    <name evidence="6" type="ORF">CEQ21_24255</name>
</gene>
<evidence type="ECO:0000256" key="2">
    <source>
        <dbReference type="ARBA" id="ARBA00023015"/>
    </source>
</evidence>
<dbReference type="RefSeq" id="WP_144454704.1">
    <property type="nucleotide sequence ID" value="NZ_RIBP01000004.1"/>
</dbReference>
<dbReference type="GO" id="GO:0000976">
    <property type="term" value="F:transcription cis-regulatory region binding"/>
    <property type="evidence" value="ECO:0007669"/>
    <property type="project" value="TreeGrafter"/>
</dbReference>
<evidence type="ECO:0000256" key="1">
    <source>
        <dbReference type="ARBA" id="ARBA00009437"/>
    </source>
</evidence>
<protein>
    <submittedName>
        <fullName evidence="6">LysR family transcriptional regulator</fullName>
    </submittedName>
</protein>
<dbReference type="InterPro" id="IPR005119">
    <property type="entry name" value="LysR_subst-bd"/>
</dbReference>
<dbReference type="PANTHER" id="PTHR30126:SF100">
    <property type="entry name" value="LYSR-FAMILY TRANSCRIPTIONAL REGULATOR"/>
    <property type="match status" value="1"/>
</dbReference>
<keyword evidence="2" id="KW-0805">Transcription regulation</keyword>
<evidence type="ECO:0000259" key="5">
    <source>
        <dbReference type="PROSITE" id="PS50931"/>
    </source>
</evidence>
<proteinExistence type="inferred from homology"/>
<evidence type="ECO:0000256" key="4">
    <source>
        <dbReference type="ARBA" id="ARBA00023163"/>
    </source>
</evidence>
<dbReference type="Pfam" id="PF00126">
    <property type="entry name" value="HTH_1"/>
    <property type="match status" value="1"/>
</dbReference>
<keyword evidence="3" id="KW-0238">DNA-binding</keyword>
<dbReference type="Gene3D" id="3.40.190.290">
    <property type="match status" value="1"/>
</dbReference>
<dbReference type="InterPro" id="IPR000847">
    <property type="entry name" value="LysR_HTH_N"/>
</dbReference>
<organism evidence="6 7">
    <name type="scientific">Niallia circulans</name>
    <name type="common">Bacillus circulans</name>
    <dbReference type="NCBI Taxonomy" id="1397"/>
    <lineage>
        <taxon>Bacteria</taxon>
        <taxon>Bacillati</taxon>
        <taxon>Bacillota</taxon>
        <taxon>Bacilli</taxon>
        <taxon>Bacillales</taxon>
        <taxon>Bacillaceae</taxon>
        <taxon>Niallia</taxon>
    </lineage>
</organism>